<evidence type="ECO:0000256" key="11">
    <source>
        <dbReference type="ARBA" id="ARBA00023316"/>
    </source>
</evidence>
<dbReference type="FunFam" id="1.10.3810.10:FF:000001">
    <property type="entry name" value="Penicillin-binding protein 1A"/>
    <property type="match status" value="1"/>
</dbReference>
<protein>
    <submittedName>
        <fullName evidence="18">PBP1A family penicillin-binding protein</fullName>
    </submittedName>
</protein>
<organism evidence="18 19">
    <name type="scientific">Parafannyhessea umbonata</name>
    <dbReference type="NCBI Taxonomy" id="604330"/>
    <lineage>
        <taxon>Bacteria</taxon>
        <taxon>Bacillati</taxon>
        <taxon>Actinomycetota</taxon>
        <taxon>Coriobacteriia</taxon>
        <taxon>Coriobacteriales</taxon>
        <taxon>Atopobiaceae</taxon>
        <taxon>Parafannyhessea</taxon>
    </lineage>
</organism>
<evidence type="ECO:0000256" key="10">
    <source>
        <dbReference type="ARBA" id="ARBA00023268"/>
    </source>
</evidence>
<dbReference type="GO" id="GO:0071555">
    <property type="term" value="P:cell wall organization"/>
    <property type="evidence" value="ECO:0007669"/>
    <property type="project" value="UniProtKB-KW"/>
</dbReference>
<evidence type="ECO:0000259" key="17">
    <source>
        <dbReference type="Pfam" id="PF00912"/>
    </source>
</evidence>
<dbReference type="SUPFAM" id="SSF53955">
    <property type="entry name" value="Lysozyme-like"/>
    <property type="match status" value="1"/>
</dbReference>
<keyword evidence="15" id="KW-1133">Transmembrane helix</keyword>
<evidence type="ECO:0000256" key="12">
    <source>
        <dbReference type="ARBA" id="ARBA00034000"/>
    </source>
</evidence>
<dbReference type="Gene3D" id="3.40.710.10">
    <property type="entry name" value="DD-peptidase/beta-lactamase superfamily"/>
    <property type="match status" value="1"/>
</dbReference>
<dbReference type="GO" id="GO:0008360">
    <property type="term" value="P:regulation of cell shape"/>
    <property type="evidence" value="ECO:0007669"/>
    <property type="project" value="UniProtKB-KW"/>
</dbReference>
<evidence type="ECO:0000313" key="19">
    <source>
        <dbReference type="Proteomes" id="UP000434342"/>
    </source>
</evidence>
<dbReference type="EMBL" id="VUND01000001">
    <property type="protein sequence ID" value="MST59746.1"/>
    <property type="molecule type" value="Genomic_DNA"/>
</dbReference>
<feature type="transmembrane region" description="Helical" evidence="15">
    <location>
        <begin position="21"/>
        <end position="47"/>
    </location>
</feature>
<proteinExistence type="inferred from homology"/>
<evidence type="ECO:0000256" key="6">
    <source>
        <dbReference type="ARBA" id="ARBA00022679"/>
    </source>
</evidence>
<dbReference type="NCBIfam" id="TIGR02074">
    <property type="entry name" value="PBP_1a_fam"/>
    <property type="match status" value="1"/>
</dbReference>
<dbReference type="PANTHER" id="PTHR32282:SF33">
    <property type="entry name" value="PEPTIDOGLYCAN GLYCOSYLTRANSFERASE"/>
    <property type="match status" value="1"/>
</dbReference>
<feature type="region of interest" description="Disordered" evidence="14">
    <location>
        <begin position="657"/>
        <end position="725"/>
    </location>
</feature>
<comment type="caution">
    <text evidence="18">The sequence shown here is derived from an EMBL/GenBank/DDBJ whole genome shotgun (WGS) entry which is preliminary data.</text>
</comment>
<evidence type="ECO:0000256" key="13">
    <source>
        <dbReference type="ARBA" id="ARBA00049902"/>
    </source>
</evidence>
<evidence type="ECO:0000313" key="18">
    <source>
        <dbReference type="EMBL" id="MST59746.1"/>
    </source>
</evidence>
<comment type="catalytic activity">
    <reaction evidence="13">
        <text>[GlcNAc-(1-&gt;4)-Mur2Ac(oyl-L-Ala-gamma-D-Glu-L-Lys-D-Ala-D-Ala)](n)-di-trans,octa-cis-undecaprenyl diphosphate + beta-D-GlcNAc-(1-&gt;4)-Mur2Ac(oyl-L-Ala-gamma-D-Glu-L-Lys-D-Ala-D-Ala)-di-trans,octa-cis-undecaprenyl diphosphate = [GlcNAc-(1-&gt;4)-Mur2Ac(oyl-L-Ala-gamma-D-Glu-L-Lys-D-Ala-D-Ala)](n+1)-di-trans,octa-cis-undecaprenyl diphosphate + di-trans,octa-cis-undecaprenyl diphosphate + H(+)</text>
        <dbReference type="Rhea" id="RHEA:23708"/>
        <dbReference type="Rhea" id="RHEA-COMP:9602"/>
        <dbReference type="Rhea" id="RHEA-COMP:9603"/>
        <dbReference type="ChEBI" id="CHEBI:15378"/>
        <dbReference type="ChEBI" id="CHEBI:58405"/>
        <dbReference type="ChEBI" id="CHEBI:60033"/>
        <dbReference type="ChEBI" id="CHEBI:78435"/>
        <dbReference type="EC" id="2.4.99.28"/>
    </reaction>
</comment>
<keyword evidence="11" id="KW-0961">Cell wall biogenesis/degradation</keyword>
<dbReference type="GO" id="GO:0009002">
    <property type="term" value="F:serine-type D-Ala-D-Ala carboxypeptidase activity"/>
    <property type="evidence" value="ECO:0007669"/>
    <property type="project" value="UniProtKB-EC"/>
</dbReference>
<dbReference type="Gene3D" id="1.10.3810.10">
    <property type="entry name" value="Biosynthetic peptidoglycan transglycosylase-like"/>
    <property type="match status" value="1"/>
</dbReference>
<dbReference type="Pfam" id="PF00905">
    <property type="entry name" value="Transpeptidase"/>
    <property type="match status" value="1"/>
</dbReference>
<evidence type="ECO:0000256" key="15">
    <source>
        <dbReference type="SAM" id="Phobius"/>
    </source>
</evidence>
<keyword evidence="3" id="KW-0121">Carboxypeptidase</keyword>
<evidence type="ECO:0000256" key="14">
    <source>
        <dbReference type="SAM" id="MobiDB-lite"/>
    </source>
</evidence>
<dbReference type="Pfam" id="PF00912">
    <property type="entry name" value="Transgly"/>
    <property type="match status" value="1"/>
</dbReference>
<evidence type="ECO:0000259" key="16">
    <source>
        <dbReference type="Pfam" id="PF00905"/>
    </source>
</evidence>
<gene>
    <name evidence="18" type="ORF">FYJ69_02305</name>
</gene>
<keyword evidence="6" id="KW-0808">Transferase</keyword>
<evidence type="ECO:0000256" key="3">
    <source>
        <dbReference type="ARBA" id="ARBA00022645"/>
    </source>
</evidence>
<feature type="domain" description="Glycosyl transferase family 51" evidence="17">
    <location>
        <begin position="72"/>
        <end position="247"/>
    </location>
</feature>
<reference evidence="18 19" key="1">
    <citation type="submission" date="2019-08" db="EMBL/GenBank/DDBJ databases">
        <title>In-depth cultivation of the pig gut microbiome towards novel bacterial diversity and tailored functional studies.</title>
        <authorList>
            <person name="Wylensek D."/>
            <person name="Hitch T.C.A."/>
            <person name="Clavel T."/>
        </authorList>
    </citation>
    <scope>NUCLEOTIDE SEQUENCE [LARGE SCALE GENOMIC DNA]</scope>
    <source>
        <strain evidence="18 19">WB01_CNA04</strain>
    </source>
</reference>
<feature type="domain" description="Penicillin-binding protein transpeptidase" evidence="16">
    <location>
        <begin position="338"/>
        <end position="575"/>
    </location>
</feature>
<evidence type="ECO:0000256" key="9">
    <source>
        <dbReference type="ARBA" id="ARBA00022984"/>
    </source>
</evidence>
<comment type="similarity">
    <text evidence="2">In the N-terminal section; belongs to the glycosyltransferase 51 family.</text>
</comment>
<dbReference type="GO" id="GO:0008658">
    <property type="term" value="F:penicillin binding"/>
    <property type="evidence" value="ECO:0007669"/>
    <property type="project" value="InterPro"/>
</dbReference>
<dbReference type="GO" id="GO:0008955">
    <property type="term" value="F:peptidoglycan glycosyltransferase activity"/>
    <property type="evidence" value="ECO:0007669"/>
    <property type="project" value="UniProtKB-EC"/>
</dbReference>
<dbReference type="Proteomes" id="UP000434342">
    <property type="component" value="Unassembled WGS sequence"/>
</dbReference>
<dbReference type="PANTHER" id="PTHR32282">
    <property type="entry name" value="BINDING PROTEIN TRANSPEPTIDASE, PUTATIVE-RELATED"/>
    <property type="match status" value="1"/>
</dbReference>
<accession>A0A6N7X5I6</accession>
<keyword evidence="15" id="KW-0472">Membrane</keyword>
<keyword evidence="8" id="KW-0133">Cell shape</keyword>
<name>A0A6N7X5I6_9ACTN</name>
<evidence type="ECO:0000256" key="2">
    <source>
        <dbReference type="ARBA" id="ARBA00007739"/>
    </source>
</evidence>
<dbReference type="InterPro" id="IPR001460">
    <property type="entry name" value="PCN-bd_Tpept"/>
</dbReference>
<keyword evidence="10" id="KW-0511">Multifunctional enzyme</keyword>
<dbReference type="SUPFAM" id="SSF56601">
    <property type="entry name" value="beta-lactamase/transpeptidase-like"/>
    <property type="match status" value="1"/>
</dbReference>
<dbReference type="InterPro" id="IPR036950">
    <property type="entry name" value="PBP_transglycosylase"/>
</dbReference>
<dbReference type="AlphaFoldDB" id="A0A6N7X5I6"/>
<evidence type="ECO:0000256" key="7">
    <source>
        <dbReference type="ARBA" id="ARBA00022801"/>
    </source>
</evidence>
<dbReference type="InterPro" id="IPR050396">
    <property type="entry name" value="Glycosyltr_51/Transpeptidase"/>
</dbReference>
<evidence type="ECO:0000256" key="1">
    <source>
        <dbReference type="ARBA" id="ARBA00007090"/>
    </source>
</evidence>
<dbReference type="RefSeq" id="WP_154539700.1">
    <property type="nucleotide sequence ID" value="NZ_VUND01000001.1"/>
</dbReference>
<keyword evidence="9" id="KW-0573">Peptidoglycan synthesis</keyword>
<dbReference type="GO" id="GO:0009252">
    <property type="term" value="P:peptidoglycan biosynthetic process"/>
    <property type="evidence" value="ECO:0007669"/>
    <property type="project" value="UniProtKB-KW"/>
</dbReference>
<keyword evidence="7" id="KW-0378">Hydrolase</keyword>
<keyword evidence="15" id="KW-0812">Transmembrane</keyword>
<sequence>MSIRTRRAHRHASTHAVGFGVAGFFGFLALLTLALFMSLGGVVSNWLQDLPDYTSAKAYLVSEPTTVYASDGSVIAEYYIQNRRSVDSSEISDYALKAIVDTEDVRFYQHHGVDPQGILRAVAVQLGGGSEGASTITQQLVRNTVLSDEQFDMTLKRKVREAYIAIQMEKMFTKKQILNMYLNTIYFGHSAYGIEAASITYFNKHAKDLTLAEAATLCGLPQSPSVYDPLKNPEAAKKRRNIVLERMYAAGDITRKQCDAAKKEELVTNEGTMEDSEGKYPYFTDYVKTLLLKDFDQDTVMQGGLKVYTTIDPTVQAAAEDSVRKNLDSIGNDQLQAALVAIDPSTGYIKAMIGGRDYESNKFNLATQAERQPGSSFKTYTLCAALNAGMNPQIYINCNSPLQASPTWKVNNFGHTSYGTITLAKAFALSSNTGFVQVIQAVGADKVSQMATDMGVDVDIPAYDSITLGTIGIPVIQMAEGYSTIASGGYHRDSVAITKIEDRNGNVVYKHKDKPKQVFSTAVADAAIDVMKGVTQAGGTASVISQTLKVDQPVAGKTGTTENARDLWYCGITPQLSVAVWCGYTTEGTVMVHGASGHPYNTTVPIYVDFINSALSGVARAEFPKADGTVTYKANSSWKFTATKYVSEETNQYRSYTNYQNNTNSNGYTDTTNTTTPTNSTQNYGTNTTGTTTTTTTQETGAGAGAEDTGGTDAAAGGDAGDGTR</sequence>
<dbReference type="InterPro" id="IPR001264">
    <property type="entry name" value="Glyco_trans_51"/>
</dbReference>
<dbReference type="InterPro" id="IPR023346">
    <property type="entry name" value="Lysozyme-like_dom_sf"/>
</dbReference>
<evidence type="ECO:0000256" key="5">
    <source>
        <dbReference type="ARBA" id="ARBA00022676"/>
    </source>
</evidence>
<comment type="similarity">
    <text evidence="1">In the C-terminal section; belongs to the transpeptidase family.</text>
</comment>
<evidence type="ECO:0000256" key="8">
    <source>
        <dbReference type="ARBA" id="ARBA00022960"/>
    </source>
</evidence>
<dbReference type="GO" id="GO:0006508">
    <property type="term" value="P:proteolysis"/>
    <property type="evidence" value="ECO:0007669"/>
    <property type="project" value="UniProtKB-KW"/>
</dbReference>
<evidence type="ECO:0000256" key="4">
    <source>
        <dbReference type="ARBA" id="ARBA00022670"/>
    </source>
</evidence>
<dbReference type="GO" id="GO:0030288">
    <property type="term" value="C:outer membrane-bounded periplasmic space"/>
    <property type="evidence" value="ECO:0007669"/>
    <property type="project" value="TreeGrafter"/>
</dbReference>
<keyword evidence="5" id="KW-0328">Glycosyltransferase</keyword>
<keyword evidence="4" id="KW-0645">Protease</keyword>
<feature type="compositionally biased region" description="Low complexity" evidence="14">
    <location>
        <begin position="657"/>
        <end position="717"/>
    </location>
</feature>
<dbReference type="InterPro" id="IPR012338">
    <property type="entry name" value="Beta-lactam/transpept-like"/>
</dbReference>
<comment type="catalytic activity">
    <reaction evidence="12">
        <text>Preferential cleavage: (Ac)2-L-Lys-D-Ala-|-D-Ala. Also transpeptidation of peptidyl-alanyl moieties that are N-acyl substituents of D-alanine.</text>
        <dbReference type="EC" id="3.4.16.4"/>
    </reaction>
</comment>